<evidence type="ECO:0000256" key="6">
    <source>
        <dbReference type="ARBA" id="ARBA00022989"/>
    </source>
</evidence>
<sequence>MFIIDTLLPIFVSTVLPVFLVAGAGFALSSWMSIDSRSLGRILFYLATPSLVFRSLYQMDIDFVVLQHLALVAGTVTLSAGFLGWLFSAGQERRQRAAMTLTSAVSNNGNMGIPICFFAFGQAGLALGSIYYVVSSFLSNTVGVVVASAGQTPVRDALKVSLRVPVLYAAALGLLLNWTGTEIPLSLFRALDLLANAAIPGMLVLLGIQLRSVPLLQGQAVILRSVAVRLLAAPVVAWQLCAWLGITGVERNVLILQAAMPTAVMAAVLATEYEAAPQLVAAVIFLSTAVSMVTLSVVLWLLH</sequence>
<proteinExistence type="inferred from homology"/>
<evidence type="ECO:0000256" key="7">
    <source>
        <dbReference type="ARBA" id="ARBA00023136"/>
    </source>
</evidence>
<dbReference type="RefSeq" id="WP_141609395.1">
    <property type="nucleotide sequence ID" value="NZ_VIGC02000007.1"/>
</dbReference>
<protein>
    <submittedName>
        <fullName evidence="9">AEC family transporter</fullName>
    </submittedName>
</protein>
<dbReference type="InterPro" id="IPR004776">
    <property type="entry name" value="Mem_transp_PIN-like"/>
</dbReference>
<dbReference type="GO" id="GO:0005886">
    <property type="term" value="C:plasma membrane"/>
    <property type="evidence" value="ECO:0007669"/>
    <property type="project" value="UniProtKB-SubCell"/>
</dbReference>
<feature type="transmembrane region" description="Helical" evidence="8">
    <location>
        <begin position="253"/>
        <end position="273"/>
    </location>
</feature>
<feature type="transmembrane region" description="Helical" evidence="8">
    <location>
        <begin position="222"/>
        <end position="246"/>
    </location>
</feature>
<comment type="similarity">
    <text evidence="2">Belongs to the auxin efflux carrier (TC 2.A.69) family.</text>
</comment>
<keyword evidence="4" id="KW-1003">Cell membrane</keyword>
<feature type="transmembrane region" description="Helical" evidence="8">
    <location>
        <begin position="69"/>
        <end position="90"/>
    </location>
</feature>
<keyword evidence="10" id="KW-1185">Reference proteome</keyword>
<evidence type="ECO:0000256" key="3">
    <source>
        <dbReference type="ARBA" id="ARBA00022448"/>
    </source>
</evidence>
<keyword evidence="7 8" id="KW-0472">Membrane</keyword>
<dbReference type="EMBL" id="VIGC01000007">
    <property type="protein sequence ID" value="TQE96653.1"/>
    <property type="molecule type" value="Genomic_DNA"/>
</dbReference>
<feature type="transmembrane region" description="Helical" evidence="8">
    <location>
        <begin position="6"/>
        <end position="27"/>
    </location>
</feature>
<evidence type="ECO:0000256" key="2">
    <source>
        <dbReference type="ARBA" id="ARBA00010145"/>
    </source>
</evidence>
<dbReference type="Proteomes" id="UP000317371">
    <property type="component" value="Unassembled WGS sequence"/>
</dbReference>
<keyword evidence="5 8" id="KW-0812">Transmembrane</keyword>
<dbReference type="Pfam" id="PF03547">
    <property type="entry name" value="Mem_trans"/>
    <property type="match status" value="2"/>
</dbReference>
<comment type="caution">
    <text evidence="9">The sequence shown here is derived from an EMBL/GenBank/DDBJ whole genome shotgun (WGS) entry which is preliminary data.</text>
</comment>
<feature type="transmembrane region" description="Helical" evidence="8">
    <location>
        <begin position="111"/>
        <end position="134"/>
    </location>
</feature>
<dbReference type="OrthoDB" id="148377at2"/>
<evidence type="ECO:0000256" key="8">
    <source>
        <dbReference type="SAM" id="Phobius"/>
    </source>
</evidence>
<comment type="subcellular location">
    <subcellularLocation>
        <location evidence="1">Cell membrane</location>
        <topology evidence="1">Multi-pass membrane protein</topology>
    </subcellularLocation>
</comment>
<evidence type="ECO:0000256" key="5">
    <source>
        <dbReference type="ARBA" id="ARBA00022692"/>
    </source>
</evidence>
<organism evidence="9 10">
    <name type="scientific">Litorilinea aerophila</name>
    <dbReference type="NCBI Taxonomy" id="1204385"/>
    <lineage>
        <taxon>Bacteria</taxon>
        <taxon>Bacillati</taxon>
        <taxon>Chloroflexota</taxon>
        <taxon>Caldilineae</taxon>
        <taxon>Caldilineales</taxon>
        <taxon>Caldilineaceae</taxon>
        <taxon>Litorilinea</taxon>
    </lineage>
</organism>
<dbReference type="InterPro" id="IPR038770">
    <property type="entry name" value="Na+/solute_symporter_sf"/>
</dbReference>
<dbReference type="InParanoid" id="A0A540VKK7"/>
<evidence type="ECO:0000256" key="1">
    <source>
        <dbReference type="ARBA" id="ARBA00004651"/>
    </source>
</evidence>
<dbReference type="PANTHER" id="PTHR36838">
    <property type="entry name" value="AUXIN EFFLUX CARRIER FAMILY PROTEIN"/>
    <property type="match status" value="1"/>
</dbReference>
<feature type="transmembrane region" description="Helical" evidence="8">
    <location>
        <begin position="39"/>
        <end position="57"/>
    </location>
</feature>
<name>A0A540VKK7_9CHLR</name>
<evidence type="ECO:0000313" key="9">
    <source>
        <dbReference type="EMBL" id="TQE96653.1"/>
    </source>
</evidence>
<feature type="transmembrane region" description="Helical" evidence="8">
    <location>
        <begin position="279"/>
        <end position="302"/>
    </location>
</feature>
<feature type="transmembrane region" description="Helical" evidence="8">
    <location>
        <begin position="190"/>
        <end position="210"/>
    </location>
</feature>
<dbReference type="Gene3D" id="1.20.1530.20">
    <property type="match status" value="1"/>
</dbReference>
<evidence type="ECO:0000313" key="10">
    <source>
        <dbReference type="Proteomes" id="UP000317371"/>
    </source>
</evidence>
<accession>A0A540VKK7</accession>
<gene>
    <name evidence="9" type="ORF">FKZ61_07110</name>
</gene>
<reference evidence="9 10" key="1">
    <citation type="submission" date="2019-06" db="EMBL/GenBank/DDBJ databases">
        <title>Genome sequence of Litorilinea aerophila BAA-2444.</title>
        <authorList>
            <person name="Maclea K.S."/>
            <person name="Maurais E.G."/>
            <person name="Iannazzi L.C."/>
        </authorList>
    </citation>
    <scope>NUCLEOTIDE SEQUENCE [LARGE SCALE GENOMIC DNA]</scope>
    <source>
        <strain evidence="9 10">ATCC BAA-2444</strain>
    </source>
</reference>
<dbReference type="PANTHER" id="PTHR36838:SF1">
    <property type="entry name" value="SLR1864 PROTEIN"/>
    <property type="match status" value="1"/>
</dbReference>
<dbReference type="FunCoup" id="A0A540VKK7">
    <property type="interactions" value="37"/>
</dbReference>
<feature type="transmembrane region" description="Helical" evidence="8">
    <location>
        <begin position="160"/>
        <end position="178"/>
    </location>
</feature>
<dbReference type="GO" id="GO:0055085">
    <property type="term" value="P:transmembrane transport"/>
    <property type="evidence" value="ECO:0007669"/>
    <property type="project" value="InterPro"/>
</dbReference>
<keyword evidence="6 8" id="KW-1133">Transmembrane helix</keyword>
<dbReference type="AlphaFoldDB" id="A0A540VKK7"/>
<keyword evidence="3" id="KW-0813">Transport</keyword>
<evidence type="ECO:0000256" key="4">
    <source>
        <dbReference type="ARBA" id="ARBA00022475"/>
    </source>
</evidence>